<gene>
    <name evidence="2" type="ORF">DB88DRAFT_376580</name>
</gene>
<feature type="region of interest" description="Disordered" evidence="1">
    <location>
        <begin position="79"/>
        <end position="136"/>
    </location>
</feature>
<feature type="compositionally biased region" description="Low complexity" evidence="1">
    <location>
        <begin position="114"/>
        <end position="123"/>
    </location>
</feature>
<dbReference type="AlphaFoldDB" id="A0AAD9CTR8"/>
<keyword evidence="3" id="KW-1185">Reference proteome</keyword>
<comment type="caution">
    <text evidence="2">The sequence shown here is derived from an EMBL/GenBank/DDBJ whole genome shotgun (WGS) entry which is preliminary data.</text>
</comment>
<accession>A0AAD9CTR8</accession>
<organism evidence="2 3">
    <name type="scientific">Papiliotrema laurentii</name>
    <name type="common">Cryptococcus laurentii</name>
    <dbReference type="NCBI Taxonomy" id="5418"/>
    <lineage>
        <taxon>Eukaryota</taxon>
        <taxon>Fungi</taxon>
        <taxon>Dikarya</taxon>
        <taxon>Basidiomycota</taxon>
        <taxon>Agaricomycotina</taxon>
        <taxon>Tremellomycetes</taxon>
        <taxon>Tremellales</taxon>
        <taxon>Rhynchogastremaceae</taxon>
        <taxon>Papiliotrema</taxon>
    </lineage>
</organism>
<reference evidence="2" key="1">
    <citation type="submission" date="2023-02" db="EMBL/GenBank/DDBJ databases">
        <title>Identification and recombinant expression of a fungal hydrolase from Papiliotrema laurentii that hydrolyzes apple cutin and clears colloidal polyester polyurethane.</title>
        <authorList>
            <consortium name="DOE Joint Genome Institute"/>
            <person name="Roman V.A."/>
            <person name="Bojanowski C."/>
            <person name="Crable B.R."/>
            <person name="Wagner D.N."/>
            <person name="Hung C.S."/>
            <person name="Nadeau L.J."/>
            <person name="Schratz L."/>
            <person name="Haridas S."/>
            <person name="Pangilinan J."/>
            <person name="Lipzen A."/>
            <person name="Na H."/>
            <person name="Yan M."/>
            <person name="Ng V."/>
            <person name="Grigoriev I.V."/>
            <person name="Spatafora J.W."/>
            <person name="Barlow D."/>
            <person name="Biffinger J."/>
            <person name="Kelley-Loughnane N."/>
            <person name="Varaljay V.A."/>
            <person name="Crookes-Goodson W.J."/>
        </authorList>
    </citation>
    <scope>NUCLEOTIDE SEQUENCE</scope>
    <source>
        <strain evidence="2">5307AH</strain>
    </source>
</reference>
<dbReference type="Proteomes" id="UP001182556">
    <property type="component" value="Unassembled WGS sequence"/>
</dbReference>
<feature type="region of interest" description="Disordered" evidence="1">
    <location>
        <begin position="1"/>
        <end position="22"/>
    </location>
</feature>
<evidence type="ECO:0000313" key="3">
    <source>
        <dbReference type="Proteomes" id="UP001182556"/>
    </source>
</evidence>
<evidence type="ECO:0000256" key="1">
    <source>
        <dbReference type="SAM" id="MobiDB-lite"/>
    </source>
</evidence>
<feature type="compositionally biased region" description="Low complexity" evidence="1">
    <location>
        <begin position="1"/>
        <end position="13"/>
    </location>
</feature>
<feature type="region of interest" description="Disordered" evidence="1">
    <location>
        <begin position="180"/>
        <end position="268"/>
    </location>
</feature>
<name>A0AAD9CTR8_PAPLA</name>
<sequence>MSGTTTPTPFTPTGSARPDSQTTAHLLSLPPLLSPISPSLAALHMARMRLLLDVPASPGVGQMTEWWCHACGGLREGLAGASSKRRGRPKGGQAKSTTGPTTKQRKGKGKRSSKASPTASATADDMGPVKTIQRRPAECSNCGAKFRKARPDRTSLITYPSARIAARRKQEQAAMDIDDPFTTSGTAPAEPVVEQTTATPPPTVNRAPPSFSRVKDTEPNLPTYPSPQPSSPSDKGKKRKKKSGLAKLLAENKERAAAQNLGGSWGLG</sequence>
<dbReference type="EMBL" id="JAODAN010000009">
    <property type="protein sequence ID" value="KAK1921977.1"/>
    <property type="molecule type" value="Genomic_DNA"/>
</dbReference>
<feature type="compositionally biased region" description="Basic residues" evidence="1">
    <location>
        <begin position="103"/>
        <end position="113"/>
    </location>
</feature>
<evidence type="ECO:0000313" key="2">
    <source>
        <dbReference type="EMBL" id="KAK1921977.1"/>
    </source>
</evidence>
<protein>
    <submittedName>
        <fullName evidence="2">Uncharacterized protein</fullName>
    </submittedName>
</protein>
<proteinExistence type="predicted"/>